<dbReference type="InterPro" id="IPR029063">
    <property type="entry name" value="SAM-dependent_MTases_sf"/>
</dbReference>
<dbReference type="Proteomes" id="UP000034832">
    <property type="component" value="Unassembled WGS sequence"/>
</dbReference>
<dbReference type="STRING" id="211460.YH63_02435"/>
<comment type="caution">
    <text evidence="1">The sequence shown here is derived from an EMBL/GenBank/DDBJ whole genome shotgun (WGS) entry which is preliminary data.</text>
</comment>
<reference evidence="1" key="1">
    <citation type="submission" date="2019-04" db="EMBL/GenBank/DDBJ databases">
        <title>Whole genome sequencing of cave bacteria.</title>
        <authorList>
            <person name="Gan H.M."/>
            <person name="Barton H."/>
            <person name="Savka M.A."/>
        </authorList>
    </citation>
    <scope>NUCLEOTIDE SEQUENCE [LARGE SCALE GENOMIC DNA]</scope>
    <source>
        <strain evidence="1">LC387</strain>
    </source>
</reference>
<gene>
    <name evidence="1" type="ORF">YH63_016585</name>
</gene>
<keyword evidence="1" id="KW-0808">Transferase</keyword>
<dbReference type="Pfam" id="PF13578">
    <property type="entry name" value="Methyltransf_24"/>
    <property type="match status" value="1"/>
</dbReference>
<accession>A0A4U6BQT5</accession>
<dbReference type="AlphaFoldDB" id="A0A4U6BQT5"/>
<keyword evidence="1" id="KW-0489">Methyltransferase</keyword>
<evidence type="ECO:0000313" key="2">
    <source>
        <dbReference type="Proteomes" id="UP000034832"/>
    </source>
</evidence>
<dbReference type="SUPFAM" id="SSF53335">
    <property type="entry name" value="S-adenosyl-L-methionine-dependent methyltransferases"/>
    <property type="match status" value="1"/>
</dbReference>
<name>A0A4U6BQT5_9BRAD</name>
<evidence type="ECO:0000313" key="1">
    <source>
        <dbReference type="EMBL" id="TKT72909.1"/>
    </source>
</evidence>
<dbReference type="OrthoDB" id="7236134at2"/>
<dbReference type="GO" id="GO:0008168">
    <property type="term" value="F:methyltransferase activity"/>
    <property type="evidence" value="ECO:0007669"/>
    <property type="project" value="UniProtKB-KW"/>
</dbReference>
<dbReference type="Gene3D" id="3.40.50.150">
    <property type="entry name" value="Vaccinia Virus protein VP39"/>
    <property type="match status" value="1"/>
</dbReference>
<dbReference type="RefSeq" id="WP_046826649.1">
    <property type="nucleotide sequence ID" value="NZ_LBIA02000001.1"/>
</dbReference>
<dbReference type="GO" id="GO:0032259">
    <property type="term" value="P:methylation"/>
    <property type="evidence" value="ECO:0007669"/>
    <property type="project" value="UniProtKB-KW"/>
</dbReference>
<sequence>MNSDNPFIFEATKDTPLGMPTAQAMEKYKQLGYSPEDLYNNFPCFAGAKTLARYLSFFQCYQMTLGLAGHMAEVGVYRGGVSLFLAKLSLLYEPHSMTQVHGFDWFRAPSAQDQEHAPEGHIYYEPFERITQLIGVQGLQRYVLLHRLNVVSELQGFFEQYTHLQFKLVFLDAGEYDIVARSIREFWPRLTNGGVMIFDQFNHEVAPGETHAIKELLPPDAVIRSFPHGGMPTAYVVKGERVSGRSF</sequence>
<keyword evidence="2" id="KW-1185">Reference proteome</keyword>
<protein>
    <submittedName>
        <fullName evidence="1">Class I SAM-dependent methyltransferase</fullName>
    </submittedName>
</protein>
<organism evidence="1 2">
    <name type="scientific">Afipia massiliensis</name>
    <dbReference type="NCBI Taxonomy" id="211460"/>
    <lineage>
        <taxon>Bacteria</taxon>
        <taxon>Pseudomonadati</taxon>
        <taxon>Pseudomonadota</taxon>
        <taxon>Alphaproteobacteria</taxon>
        <taxon>Hyphomicrobiales</taxon>
        <taxon>Nitrobacteraceae</taxon>
        <taxon>Afipia</taxon>
    </lineage>
</organism>
<proteinExistence type="predicted"/>
<dbReference type="EMBL" id="LBIA02000001">
    <property type="protein sequence ID" value="TKT72909.1"/>
    <property type="molecule type" value="Genomic_DNA"/>
</dbReference>